<proteinExistence type="predicted"/>
<comment type="caution">
    <text evidence="2">The sequence shown here is derived from an EMBL/GenBank/DDBJ whole genome shotgun (WGS) entry which is preliminary data.</text>
</comment>
<dbReference type="Proteomes" id="UP000469949">
    <property type="component" value="Unassembled WGS sequence"/>
</dbReference>
<organism evidence="2 3">
    <name type="scientific">Methylorubrum populi</name>
    <dbReference type="NCBI Taxonomy" id="223967"/>
    <lineage>
        <taxon>Bacteria</taxon>
        <taxon>Pseudomonadati</taxon>
        <taxon>Pseudomonadota</taxon>
        <taxon>Alphaproteobacteria</taxon>
        <taxon>Hyphomicrobiales</taxon>
        <taxon>Methylobacteriaceae</taxon>
        <taxon>Methylorubrum</taxon>
    </lineage>
</organism>
<dbReference type="EMBL" id="WEKV01000002">
    <property type="protein sequence ID" value="KAB7787672.1"/>
    <property type="molecule type" value="Genomic_DNA"/>
</dbReference>
<feature type="compositionally biased region" description="Gly residues" evidence="1">
    <location>
        <begin position="9"/>
        <end position="18"/>
    </location>
</feature>
<evidence type="ECO:0000256" key="1">
    <source>
        <dbReference type="SAM" id="MobiDB-lite"/>
    </source>
</evidence>
<accession>A0A833N2P1</accession>
<protein>
    <submittedName>
        <fullName evidence="2">Uncharacterized protein</fullName>
    </submittedName>
</protein>
<gene>
    <name evidence="2" type="ORF">F8B43_0125</name>
</gene>
<dbReference type="AlphaFoldDB" id="A0A833N2P1"/>
<sequence>MFLLVGASVGGVATGGSPGDRCRPNARGRAWSRSNLQRSDASVAEWRQGRAELKKGGFDRSICDFLDIARARQIGFTAASSFSRA</sequence>
<evidence type="ECO:0000313" key="3">
    <source>
        <dbReference type="Proteomes" id="UP000469949"/>
    </source>
</evidence>
<feature type="region of interest" description="Disordered" evidence="1">
    <location>
        <begin position="9"/>
        <end position="34"/>
    </location>
</feature>
<reference evidence="2 3" key="1">
    <citation type="submission" date="2019-10" db="EMBL/GenBank/DDBJ databases">
        <title>Draft Genome Sequence of the Caffeine Degrading Methylotroph Methylorubrum populi PINKEL.</title>
        <authorList>
            <person name="Dawson S.C."/>
            <person name="Zhang X."/>
            <person name="Wright M.E."/>
            <person name="Sharma G."/>
            <person name="Langner J.T."/>
            <person name="Ditty J.L."/>
            <person name="Subuyuj G.A."/>
        </authorList>
    </citation>
    <scope>NUCLEOTIDE SEQUENCE [LARGE SCALE GENOMIC DNA]</scope>
    <source>
        <strain evidence="2 3">Pinkel</strain>
    </source>
</reference>
<name>A0A833N2P1_9HYPH</name>
<evidence type="ECO:0000313" key="2">
    <source>
        <dbReference type="EMBL" id="KAB7787672.1"/>
    </source>
</evidence>